<proteinExistence type="predicted"/>
<evidence type="ECO:0000313" key="2">
    <source>
        <dbReference type="Proteomes" id="UP000005438"/>
    </source>
</evidence>
<gene>
    <name evidence="1" type="ordered locus">Niako_2526</name>
</gene>
<dbReference type="RefSeq" id="WP_014218780.1">
    <property type="nucleotide sequence ID" value="NC_016609.1"/>
</dbReference>
<dbReference type="HOGENOM" id="CLU_068235_1_0_10"/>
<dbReference type="STRING" id="700598.Niako_2526"/>
<protein>
    <submittedName>
        <fullName evidence="1">Putative membrane protein</fullName>
    </submittedName>
</protein>
<reference evidence="1 2" key="1">
    <citation type="submission" date="2011-12" db="EMBL/GenBank/DDBJ databases">
        <title>The complete genome of Niastella koreensis GR20-10.</title>
        <authorList>
            <consortium name="US DOE Joint Genome Institute (JGI-PGF)"/>
            <person name="Lucas S."/>
            <person name="Han J."/>
            <person name="Lapidus A."/>
            <person name="Bruce D."/>
            <person name="Goodwin L."/>
            <person name="Pitluck S."/>
            <person name="Peters L."/>
            <person name="Kyrpides N."/>
            <person name="Mavromatis K."/>
            <person name="Ivanova N."/>
            <person name="Mikhailova N."/>
            <person name="Davenport K."/>
            <person name="Saunders E."/>
            <person name="Detter J.C."/>
            <person name="Tapia R."/>
            <person name="Han C."/>
            <person name="Land M."/>
            <person name="Hauser L."/>
            <person name="Markowitz V."/>
            <person name="Cheng J.-F."/>
            <person name="Hugenholtz P."/>
            <person name="Woyke T."/>
            <person name="Wu D."/>
            <person name="Tindall B."/>
            <person name="Pomrenke H."/>
            <person name="Brambilla E."/>
            <person name="Klenk H.-P."/>
            <person name="Eisen J.A."/>
        </authorList>
    </citation>
    <scope>NUCLEOTIDE SEQUENCE [LARGE SCALE GENOMIC DNA]</scope>
    <source>
        <strain evidence="2">DSM 17620 / KACC 11465 / NBRC 106392 / GR20-10</strain>
    </source>
</reference>
<accession>G8TPN3</accession>
<sequence>MKIFLSVGCMVIMLCEGVGLRAQDAHFSQFYAMPVLRNPALTGLFPEDIRGTVAYRDQWSPINVPYKTMALGAEFNVPVQPGEYHWIKESFGLQITHDVAGDSKLSKTQLMPAMNFHFPLSPYTDVNSQLSIGINGSMVLNSFNTKDLQFDDQFVNSPVLAPSRQAFTTTQRTYFNGLGLGVVYNYGNYELDEARYYVGASIVNYQFAKKQQYFQNTYIDSARNYRIGVNAGGTYPTGEDSRLNIYADYFRQARNNLLQFGAMMTFDLPTWDLALTGGLVCRWDDALVPIVNLEYRNLFIGLSYDANINNRLVIAGRTKNVFELMLSYKGFLNILDRQYRCPDRPAQTQVW</sequence>
<dbReference type="EMBL" id="CP003178">
    <property type="protein sequence ID" value="AEV98866.1"/>
    <property type="molecule type" value="Genomic_DNA"/>
</dbReference>
<dbReference type="Pfam" id="PF11751">
    <property type="entry name" value="PorP_SprF"/>
    <property type="match status" value="1"/>
</dbReference>
<dbReference type="Proteomes" id="UP000005438">
    <property type="component" value="Chromosome"/>
</dbReference>
<dbReference type="KEGG" id="nko:Niako_2526"/>
<dbReference type="AlphaFoldDB" id="G8TPN3"/>
<dbReference type="InterPro" id="IPR019861">
    <property type="entry name" value="PorP/SprF_Bacteroidetes"/>
</dbReference>
<dbReference type="NCBIfam" id="TIGR03519">
    <property type="entry name" value="T9SS_PorP_fam"/>
    <property type="match status" value="1"/>
</dbReference>
<dbReference type="eggNOG" id="COG2067">
    <property type="taxonomic scope" value="Bacteria"/>
</dbReference>
<dbReference type="OrthoDB" id="1186563at2"/>
<name>G8TPN3_NIAKG</name>
<evidence type="ECO:0000313" key="1">
    <source>
        <dbReference type="EMBL" id="AEV98866.1"/>
    </source>
</evidence>
<organism evidence="1 2">
    <name type="scientific">Niastella koreensis (strain DSM 17620 / KACC 11465 / NBRC 106392 / GR20-10)</name>
    <dbReference type="NCBI Taxonomy" id="700598"/>
    <lineage>
        <taxon>Bacteria</taxon>
        <taxon>Pseudomonadati</taxon>
        <taxon>Bacteroidota</taxon>
        <taxon>Chitinophagia</taxon>
        <taxon>Chitinophagales</taxon>
        <taxon>Chitinophagaceae</taxon>
        <taxon>Niastella</taxon>
    </lineage>
</organism>